<gene>
    <name evidence="5" type="ORF">D8674_023150</name>
</gene>
<dbReference type="OrthoDB" id="288590at2759"/>
<dbReference type="Pfam" id="PF14226">
    <property type="entry name" value="DIOX_N"/>
    <property type="match status" value="1"/>
</dbReference>
<dbReference type="GO" id="GO:0051213">
    <property type="term" value="F:dioxygenase activity"/>
    <property type="evidence" value="ECO:0007669"/>
    <property type="project" value="UniProtKB-KW"/>
</dbReference>
<dbReference type="SUPFAM" id="SSF55729">
    <property type="entry name" value="Acyl-CoA N-acyltransferases (Nat)"/>
    <property type="match status" value="1"/>
</dbReference>
<dbReference type="InterPro" id="IPR044861">
    <property type="entry name" value="IPNS-like_FE2OG_OXY"/>
</dbReference>
<evidence type="ECO:0000256" key="1">
    <source>
        <dbReference type="ARBA" id="ARBA00022723"/>
    </source>
</evidence>
<accession>A0A5N5GSE1</accession>
<keyword evidence="5" id="KW-0223">Dioxygenase</keyword>
<dbReference type="PROSITE" id="PS51471">
    <property type="entry name" value="FE2OG_OXY"/>
    <property type="match status" value="1"/>
</dbReference>
<dbReference type="GO" id="GO:0005634">
    <property type="term" value="C:nucleus"/>
    <property type="evidence" value="ECO:0007669"/>
    <property type="project" value="TreeGrafter"/>
</dbReference>
<dbReference type="GO" id="GO:0006357">
    <property type="term" value="P:regulation of transcription by RNA polymerase II"/>
    <property type="evidence" value="ECO:0007669"/>
    <property type="project" value="TreeGrafter"/>
</dbReference>
<comment type="caution">
    <text evidence="5">The sequence shown here is derived from an EMBL/GenBank/DDBJ whole genome shotgun (WGS) entry which is preliminary data.</text>
</comment>
<dbReference type="PANTHER" id="PTHR46309:SF12">
    <property type="entry name" value="GB|AAC80581.1"/>
    <property type="match status" value="1"/>
</dbReference>
<dbReference type="SUPFAM" id="SSF51197">
    <property type="entry name" value="Clavaminate synthase-like"/>
    <property type="match status" value="1"/>
</dbReference>
<reference evidence="5 6" key="3">
    <citation type="submission" date="2019-11" db="EMBL/GenBank/DDBJ databases">
        <title>A de novo genome assembly of a pear dwarfing rootstock.</title>
        <authorList>
            <person name="Wang F."/>
            <person name="Wang J."/>
            <person name="Li S."/>
            <person name="Zhang Y."/>
            <person name="Fang M."/>
            <person name="Ma L."/>
            <person name="Zhao Y."/>
            <person name="Jiang S."/>
        </authorList>
    </citation>
    <scope>NUCLEOTIDE SEQUENCE [LARGE SCALE GENOMIC DNA]</scope>
    <source>
        <strain evidence="5">S2</strain>
        <tissue evidence="5">Leaf</tissue>
    </source>
</reference>
<sequence>MVDLIPHGSVKDGSSFLHVMLTSSTLSIEHNLWILRINKWTFVSLKKVAVPFILWLEDFSVCQFAMIINKQRPALQEDDDLHCSEKKMASESYPPPFRSLPDSTQAVDLDDQVNPVHDSEDPIPLMDLQSLKLGEACEFWGIFRLVNHGVPPTLLTQLREHAKMVFSLPFESKQSLITSPLSYFWGTPALTPSGEALSTKGSSTLQNINWVEGLNVPLAQLSQFQIDNRIIASFSLVLEEYGKHLARLATTIFDAMVINLGLDPIESKSHLSNSTGIVRVYRYPPHCSNSSSASARGMDVHTDSSVLSILNQDEVGGLEVLKDNEWFSVNPIPNTLIVNLGDMMQAISNDKYKSVKHRVKVNRSKERISICHFVFPGEGSVIRSSNYKPFTYRDFQNEVQQDIKSVGYKIRGSSLCMILPSVSSSELEWSPSVVVLFSSSFGTPLRKATKRCKTSSLFELEFESEEMTRSTIRMSEFVWGMSKLNRLETTWQKMKQVQEKSYMDKLISVSGDELPDKGVSVLRLPQVLSAFPSNRDGNSCVNSGIRNGGIRSFKSRSKSTLNWLPLDSQAVYCPVAVDEYLDKRSNFIGTAVRQHLQYLEWKMEFAIDKGKGRHCSEEQPFLIEQPRESQHPSYCPQRSGFSCHNEFIYRPEYCHEAVVEYYNHAVGKIKKKKVRKMRSKAKKHLSAVGWVFLYISIKTRNLCYNSPKGVVHLTLQSACTSCMDGDFAERPAECMYIIEEDKGQPTRNRIWSRLNRLNFQGFYTVLLERNDELITVATVRIFGDKVAEVPLVATRFQYRRLGMCRILMDELEKLLMELGVERLVLPTVPSVLNTWTTSFGFSKMTPSERLKFVDYTFLDFQGTIMCQKLLMKNAPPKQGH</sequence>
<dbReference type="InterPro" id="IPR005123">
    <property type="entry name" value="Oxoglu/Fe-dep_dioxygenase_dom"/>
</dbReference>
<evidence type="ECO:0000313" key="6">
    <source>
        <dbReference type="Proteomes" id="UP000327157"/>
    </source>
</evidence>
<dbReference type="Proteomes" id="UP000327157">
    <property type="component" value="Chromosome 3"/>
</dbReference>
<reference evidence="5 6" key="1">
    <citation type="submission" date="2019-09" db="EMBL/GenBank/DDBJ databases">
        <authorList>
            <person name="Ou C."/>
        </authorList>
    </citation>
    <scope>NUCLEOTIDE SEQUENCE [LARGE SCALE GENOMIC DNA]</scope>
    <source>
        <strain evidence="5">S2</strain>
        <tissue evidence="5">Leaf</tissue>
    </source>
</reference>
<evidence type="ECO:0000259" key="4">
    <source>
        <dbReference type="PROSITE" id="PS51471"/>
    </source>
</evidence>
<keyword evidence="2" id="KW-0408">Iron</keyword>
<dbReference type="AlphaFoldDB" id="A0A5N5GSE1"/>
<dbReference type="PROSITE" id="PS51186">
    <property type="entry name" value="GNAT"/>
    <property type="match status" value="1"/>
</dbReference>
<dbReference type="Gene3D" id="3.40.630.30">
    <property type="match status" value="1"/>
</dbReference>
<evidence type="ECO:0000259" key="3">
    <source>
        <dbReference type="PROSITE" id="PS51186"/>
    </source>
</evidence>
<dbReference type="PANTHER" id="PTHR46309">
    <property type="entry name" value="PHD FINGER PROTEIN 12"/>
    <property type="match status" value="1"/>
</dbReference>
<dbReference type="GO" id="GO:0016747">
    <property type="term" value="F:acyltransferase activity, transferring groups other than amino-acyl groups"/>
    <property type="evidence" value="ECO:0007669"/>
    <property type="project" value="InterPro"/>
</dbReference>
<evidence type="ECO:0000256" key="2">
    <source>
        <dbReference type="ARBA" id="ARBA00023004"/>
    </source>
</evidence>
<dbReference type="Gene3D" id="2.60.120.330">
    <property type="entry name" value="B-lactam Antibiotic, Isopenicillin N Synthase, Chain"/>
    <property type="match status" value="1"/>
</dbReference>
<feature type="domain" description="Fe2OG dioxygenase" evidence="4">
    <location>
        <begin position="271"/>
        <end position="376"/>
    </location>
</feature>
<dbReference type="GO" id="GO:0046872">
    <property type="term" value="F:metal ion binding"/>
    <property type="evidence" value="ECO:0007669"/>
    <property type="project" value="UniProtKB-KW"/>
</dbReference>
<dbReference type="InterPro" id="IPR016181">
    <property type="entry name" value="Acyl_CoA_acyltransferase"/>
</dbReference>
<proteinExistence type="predicted"/>
<dbReference type="InterPro" id="IPR054292">
    <property type="entry name" value="DUF7028"/>
</dbReference>
<dbReference type="Pfam" id="PF23209">
    <property type="entry name" value="IDM1_C"/>
    <property type="match status" value="1"/>
</dbReference>
<keyword evidence="5" id="KW-0560">Oxidoreductase</keyword>
<dbReference type="Pfam" id="PF22970">
    <property type="entry name" value="DUF7028"/>
    <property type="match status" value="1"/>
</dbReference>
<dbReference type="InterPro" id="IPR042163">
    <property type="entry name" value="PHF12"/>
</dbReference>
<name>A0A5N5GSE1_9ROSA</name>
<dbReference type="GO" id="GO:0003714">
    <property type="term" value="F:transcription corepressor activity"/>
    <property type="evidence" value="ECO:0007669"/>
    <property type="project" value="InterPro"/>
</dbReference>
<dbReference type="InterPro" id="IPR000182">
    <property type="entry name" value="GNAT_dom"/>
</dbReference>
<feature type="domain" description="N-acetyltransferase" evidence="3">
    <location>
        <begin position="725"/>
        <end position="870"/>
    </location>
</feature>
<keyword evidence="6" id="KW-1185">Reference proteome</keyword>
<protein>
    <submittedName>
        <fullName evidence="5">Gibberellin 2-beta-dioxygenase 8-like</fullName>
    </submittedName>
</protein>
<dbReference type="PRINTS" id="PR00682">
    <property type="entry name" value="IPNSYNTHASE"/>
</dbReference>
<evidence type="ECO:0000313" key="5">
    <source>
        <dbReference type="EMBL" id="KAB2616562.1"/>
    </source>
</evidence>
<keyword evidence="1" id="KW-0479">Metal-binding</keyword>
<dbReference type="Pfam" id="PF03171">
    <property type="entry name" value="2OG-FeII_Oxy"/>
    <property type="match status" value="1"/>
</dbReference>
<dbReference type="InterPro" id="IPR056511">
    <property type="entry name" value="IDM1_C"/>
</dbReference>
<organism evidence="5 6">
    <name type="scientific">Pyrus ussuriensis x Pyrus communis</name>
    <dbReference type="NCBI Taxonomy" id="2448454"/>
    <lineage>
        <taxon>Eukaryota</taxon>
        <taxon>Viridiplantae</taxon>
        <taxon>Streptophyta</taxon>
        <taxon>Embryophyta</taxon>
        <taxon>Tracheophyta</taxon>
        <taxon>Spermatophyta</taxon>
        <taxon>Magnoliopsida</taxon>
        <taxon>eudicotyledons</taxon>
        <taxon>Gunneridae</taxon>
        <taxon>Pentapetalae</taxon>
        <taxon>rosids</taxon>
        <taxon>fabids</taxon>
        <taxon>Rosales</taxon>
        <taxon>Rosaceae</taxon>
        <taxon>Amygdaloideae</taxon>
        <taxon>Maleae</taxon>
        <taxon>Pyrus</taxon>
    </lineage>
</organism>
<dbReference type="CDD" id="cd04301">
    <property type="entry name" value="NAT_SF"/>
    <property type="match status" value="1"/>
</dbReference>
<dbReference type="InterPro" id="IPR026992">
    <property type="entry name" value="DIOX_N"/>
</dbReference>
<dbReference type="EMBL" id="SMOL01000402">
    <property type="protein sequence ID" value="KAB2616562.1"/>
    <property type="molecule type" value="Genomic_DNA"/>
</dbReference>
<dbReference type="InterPro" id="IPR027443">
    <property type="entry name" value="IPNS-like_sf"/>
</dbReference>
<reference evidence="6" key="2">
    <citation type="submission" date="2019-10" db="EMBL/GenBank/DDBJ databases">
        <title>A de novo genome assembly of a pear dwarfing rootstock.</title>
        <authorList>
            <person name="Wang F."/>
            <person name="Wang J."/>
            <person name="Li S."/>
            <person name="Zhang Y."/>
            <person name="Fang M."/>
            <person name="Ma L."/>
            <person name="Zhao Y."/>
            <person name="Jiang S."/>
        </authorList>
    </citation>
    <scope>NUCLEOTIDE SEQUENCE [LARGE SCALE GENOMIC DNA]</scope>
</reference>